<reference evidence="3 4" key="1">
    <citation type="submission" date="2017-12" db="EMBL/GenBank/DDBJ databases">
        <authorList>
            <person name="Paulsen S."/>
            <person name="Gram L.K."/>
        </authorList>
    </citation>
    <scope>NUCLEOTIDE SEQUENCE [LARGE SCALE GENOMIC DNA]</scope>
    <source>
        <strain evidence="2 4">S2231</strain>
        <strain evidence="1 3">S2233</strain>
    </source>
</reference>
<dbReference type="RefSeq" id="WP_138597472.1">
    <property type="nucleotide sequence ID" value="NZ_PNCK01000049.1"/>
</dbReference>
<dbReference type="EMBL" id="PNCL01000007">
    <property type="protein sequence ID" value="TMP62532.1"/>
    <property type="molecule type" value="Genomic_DNA"/>
</dbReference>
<comment type="caution">
    <text evidence="2">The sequence shown here is derived from an EMBL/GenBank/DDBJ whole genome shotgun (WGS) entry which is preliminary data.</text>
</comment>
<evidence type="ECO:0000313" key="2">
    <source>
        <dbReference type="EMBL" id="TMP62532.1"/>
    </source>
</evidence>
<dbReference type="Proteomes" id="UP000307706">
    <property type="component" value="Unassembled WGS sequence"/>
</dbReference>
<protein>
    <submittedName>
        <fullName evidence="2">Uncharacterized protein</fullName>
    </submittedName>
</protein>
<sequence length="77" mass="8967">MIDVSYRYDKLFRGKRVLNGQEHELSWGYYVRDLSAPSFPDCSELQKLGVEQEIVKSALLDIGKVRCAPIPEYFELR</sequence>
<organism evidence="2 4">
    <name type="scientific">Pseudoalteromonas citrea</name>
    <dbReference type="NCBI Taxonomy" id="43655"/>
    <lineage>
        <taxon>Bacteria</taxon>
        <taxon>Pseudomonadati</taxon>
        <taxon>Pseudomonadota</taxon>
        <taxon>Gammaproteobacteria</taxon>
        <taxon>Alteromonadales</taxon>
        <taxon>Pseudoalteromonadaceae</taxon>
        <taxon>Pseudoalteromonas</taxon>
    </lineage>
</organism>
<reference evidence="4" key="2">
    <citation type="submission" date="2019-06" db="EMBL/GenBank/DDBJ databases">
        <title>Co-occurence of chitin degradation, pigmentation and bioactivity in marine Pseudoalteromonas.</title>
        <authorList>
            <person name="Sonnenschein E.C."/>
            <person name="Bech P.K."/>
        </authorList>
    </citation>
    <scope>NUCLEOTIDE SEQUENCE [LARGE SCALE GENOMIC DNA]</scope>
    <source>
        <strain evidence="4">S2231</strain>
    </source>
</reference>
<dbReference type="EMBL" id="PNCK01000049">
    <property type="protein sequence ID" value="TMP41632.1"/>
    <property type="molecule type" value="Genomic_DNA"/>
</dbReference>
<dbReference type="AlphaFoldDB" id="A0A5S3XX69"/>
<evidence type="ECO:0000313" key="1">
    <source>
        <dbReference type="EMBL" id="TMP41632.1"/>
    </source>
</evidence>
<name>A0A5S3XX69_9GAMM</name>
<gene>
    <name evidence="2" type="ORF">CWB96_01035</name>
    <name evidence="1" type="ORF">CWB97_13880</name>
</gene>
<reference evidence="2" key="3">
    <citation type="submission" date="2019-09" db="EMBL/GenBank/DDBJ databases">
        <title>Co-occurence of chitin degradation, pigmentation and bioactivity in marine Pseudoalteromonas.</title>
        <authorList>
            <person name="Sonnenschein E.C."/>
            <person name="Bech P.K."/>
        </authorList>
    </citation>
    <scope>NUCLEOTIDE SEQUENCE</scope>
    <source>
        <strain evidence="2">S2231</strain>
        <strain evidence="1 3">S2233</strain>
    </source>
</reference>
<evidence type="ECO:0000313" key="3">
    <source>
        <dbReference type="Proteomes" id="UP000305730"/>
    </source>
</evidence>
<accession>A0A5S3XX69</accession>
<dbReference type="Proteomes" id="UP000305730">
    <property type="component" value="Unassembled WGS sequence"/>
</dbReference>
<proteinExistence type="predicted"/>
<evidence type="ECO:0000313" key="4">
    <source>
        <dbReference type="Proteomes" id="UP000307706"/>
    </source>
</evidence>
<keyword evidence="3" id="KW-1185">Reference proteome</keyword>